<name>A0A8S1UA16_PAROT</name>
<dbReference type="Proteomes" id="UP000683925">
    <property type="component" value="Unassembled WGS sequence"/>
</dbReference>
<reference evidence="1" key="1">
    <citation type="submission" date="2021-01" db="EMBL/GenBank/DDBJ databases">
        <authorList>
            <consortium name="Genoscope - CEA"/>
            <person name="William W."/>
        </authorList>
    </citation>
    <scope>NUCLEOTIDE SEQUENCE</scope>
</reference>
<dbReference type="AlphaFoldDB" id="A0A8S1UA16"/>
<evidence type="ECO:0000313" key="2">
    <source>
        <dbReference type="Proteomes" id="UP000683925"/>
    </source>
</evidence>
<sequence length="79" mass="9571">MTVLAFNYVSRSLTCLTLVNNIEARNYQIGILRIFVNISPITTEHYLFKELNWPHRIQFKSRMAQLFIAIHYNHFWFCY</sequence>
<gene>
    <name evidence="1" type="ORF">POCTA_138.1.T0400111</name>
</gene>
<comment type="caution">
    <text evidence="1">The sequence shown here is derived from an EMBL/GenBank/DDBJ whole genome shotgun (WGS) entry which is preliminary data.</text>
</comment>
<accession>A0A8S1UA16</accession>
<protein>
    <submittedName>
        <fullName evidence="1">Uncharacterized protein</fullName>
    </submittedName>
</protein>
<keyword evidence="2" id="KW-1185">Reference proteome</keyword>
<organism evidence="1 2">
    <name type="scientific">Paramecium octaurelia</name>
    <dbReference type="NCBI Taxonomy" id="43137"/>
    <lineage>
        <taxon>Eukaryota</taxon>
        <taxon>Sar</taxon>
        <taxon>Alveolata</taxon>
        <taxon>Ciliophora</taxon>
        <taxon>Intramacronucleata</taxon>
        <taxon>Oligohymenophorea</taxon>
        <taxon>Peniculida</taxon>
        <taxon>Parameciidae</taxon>
        <taxon>Paramecium</taxon>
    </lineage>
</organism>
<dbReference type="EMBL" id="CAJJDP010000040">
    <property type="protein sequence ID" value="CAD8161598.1"/>
    <property type="molecule type" value="Genomic_DNA"/>
</dbReference>
<proteinExistence type="predicted"/>
<evidence type="ECO:0000313" key="1">
    <source>
        <dbReference type="EMBL" id="CAD8161598.1"/>
    </source>
</evidence>